<name>A0ABW6NJB6_9NOCA</name>
<proteinExistence type="predicted"/>
<feature type="transmembrane region" description="Helical" evidence="1">
    <location>
        <begin position="62"/>
        <end position="86"/>
    </location>
</feature>
<feature type="transmembrane region" description="Helical" evidence="1">
    <location>
        <begin position="21"/>
        <end position="42"/>
    </location>
</feature>
<protein>
    <submittedName>
        <fullName evidence="2">DUF4386 domain-containing protein</fullName>
    </submittedName>
</protein>
<feature type="transmembrane region" description="Helical" evidence="1">
    <location>
        <begin position="181"/>
        <end position="202"/>
    </location>
</feature>
<dbReference type="Pfam" id="PF14329">
    <property type="entry name" value="DUF4386"/>
    <property type="match status" value="1"/>
</dbReference>
<feature type="transmembrane region" description="Helical" evidence="1">
    <location>
        <begin position="208"/>
        <end position="229"/>
    </location>
</feature>
<keyword evidence="1" id="KW-1133">Transmembrane helix</keyword>
<gene>
    <name evidence="2" type="ORF">ACFYTH_13450</name>
</gene>
<evidence type="ECO:0000313" key="3">
    <source>
        <dbReference type="Proteomes" id="UP001601521"/>
    </source>
</evidence>
<dbReference type="EMBL" id="JBIALX010000005">
    <property type="protein sequence ID" value="MFF0454366.1"/>
    <property type="molecule type" value="Genomic_DNA"/>
</dbReference>
<dbReference type="InterPro" id="IPR025495">
    <property type="entry name" value="DUF4386"/>
</dbReference>
<organism evidence="2 3">
    <name type="scientific">Nocardia africana</name>
    <dbReference type="NCBI Taxonomy" id="134964"/>
    <lineage>
        <taxon>Bacteria</taxon>
        <taxon>Bacillati</taxon>
        <taxon>Actinomycetota</taxon>
        <taxon>Actinomycetes</taxon>
        <taxon>Mycobacteriales</taxon>
        <taxon>Nocardiaceae</taxon>
        <taxon>Nocardia</taxon>
    </lineage>
</organism>
<feature type="transmembrane region" description="Helical" evidence="1">
    <location>
        <begin position="150"/>
        <end position="169"/>
    </location>
</feature>
<keyword evidence="1" id="KW-0472">Membrane</keyword>
<keyword evidence="3" id="KW-1185">Reference proteome</keyword>
<sequence>MGTTAPAQTQQRAGDTMRYSALVAGVLYLVTFVTSIPTLLLYEPVLDHTDFVLGAGDARSALWGAFLEVVLALSCVGTAVALFPVARRYSETAAIGFVSSRVLEAGLILVGVSTVLSVVTLRQGGTGAGTDSASLITAGRTLVAVHDATFLLGQSLMPVLNALFLGSVLYRSGLVPRIIPLVGFVGAPLLLASDIAILFGAYAQGTPLAGLAAFPIALWELSLGMWLAIKGFRLPQPTAPAAQEDR</sequence>
<keyword evidence="1" id="KW-0812">Transmembrane</keyword>
<accession>A0ABW6NJB6</accession>
<comment type="caution">
    <text evidence="2">The sequence shown here is derived from an EMBL/GenBank/DDBJ whole genome shotgun (WGS) entry which is preliminary data.</text>
</comment>
<reference evidence="2 3" key="1">
    <citation type="submission" date="2024-10" db="EMBL/GenBank/DDBJ databases">
        <title>The Natural Products Discovery Center: Release of the First 8490 Sequenced Strains for Exploring Actinobacteria Biosynthetic Diversity.</title>
        <authorList>
            <person name="Kalkreuter E."/>
            <person name="Kautsar S.A."/>
            <person name="Yang D."/>
            <person name="Bader C.D."/>
            <person name="Teijaro C.N."/>
            <person name="Fluegel L."/>
            <person name="Davis C.M."/>
            <person name="Simpson J.R."/>
            <person name="Lauterbach L."/>
            <person name="Steele A.D."/>
            <person name="Gui C."/>
            <person name="Meng S."/>
            <person name="Li G."/>
            <person name="Viehrig K."/>
            <person name="Ye F."/>
            <person name="Su P."/>
            <person name="Kiefer A.F."/>
            <person name="Nichols A."/>
            <person name="Cepeda A.J."/>
            <person name="Yan W."/>
            <person name="Fan B."/>
            <person name="Jiang Y."/>
            <person name="Adhikari A."/>
            <person name="Zheng C.-J."/>
            <person name="Schuster L."/>
            <person name="Cowan T.M."/>
            <person name="Smanski M.J."/>
            <person name="Chevrette M.G."/>
            <person name="De Carvalho L.P.S."/>
            <person name="Shen B."/>
        </authorList>
    </citation>
    <scope>NUCLEOTIDE SEQUENCE [LARGE SCALE GENOMIC DNA]</scope>
    <source>
        <strain evidence="2 3">NPDC004550</strain>
    </source>
</reference>
<feature type="transmembrane region" description="Helical" evidence="1">
    <location>
        <begin position="98"/>
        <end position="119"/>
    </location>
</feature>
<dbReference type="Proteomes" id="UP001601521">
    <property type="component" value="Unassembled WGS sequence"/>
</dbReference>
<dbReference type="RefSeq" id="WP_387251241.1">
    <property type="nucleotide sequence ID" value="NZ_JBIALX010000005.1"/>
</dbReference>
<evidence type="ECO:0000313" key="2">
    <source>
        <dbReference type="EMBL" id="MFF0454366.1"/>
    </source>
</evidence>
<evidence type="ECO:0000256" key="1">
    <source>
        <dbReference type="SAM" id="Phobius"/>
    </source>
</evidence>